<accession>X1U7E6</accession>
<gene>
    <name evidence="3" type="ORF">S12H4_54821</name>
</gene>
<dbReference type="Pfam" id="PF07885">
    <property type="entry name" value="Ion_trans_2"/>
    <property type="match status" value="1"/>
</dbReference>
<sequence length="222" mass="25891">SDTIVRDIIDLKPYDFDIDVSILNLAGMRLLGTIYIDWQNNRIKEMITRQTETSEAEKAEQFRVLKENFNQTGQYNDEDKSYVEFKRHEARSRLEKSLKKNKYNAIWYYPLYGFKWLVLDQAGLYATAPFRVLFSMLGWYVLFSFIYLFLFSIGVSEIHSSTGYELPAVARAFYHSAITFLTIGYGDHFPTGVSRIFSSIEGFAGMFLMAYFTVSLVRKILR</sequence>
<evidence type="ECO:0000256" key="1">
    <source>
        <dbReference type="SAM" id="Phobius"/>
    </source>
</evidence>
<feature type="transmembrane region" description="Helical" evidence="1">
    <location>
        <begin position="132"/>
        <end position="156"/>
    </location>
</feature>
<organism evidence="3">
    <name type="scientific">marine sediment metagenome</name>
    <dbReference type="NCBI Taxonomy" id="412755"/>
    <lineage>
        <taxon>unclassified sequences</taxon>
        <taxon>metagenomes</taxon>
        <taxon>ecological metagenomes</taxon>
    </lineage>
</organism>
<feature type="domain" description="Potassium channel" evidence="2">
    <location>
        <begin position="141"/>
        <end position="220"/>
    </location>
</feature>
<dbReference type="EMBL" id="BARW01035095">
    <property type="protein sequence ID" value="GAJ13419.1"/>
    <property type="molecule type" value="Genomic_DNA"/>
</dbReference>
<name>X1U7E6_9ZZZZ</name>
<dbReference type="InterPro" id="IPR013099">
    <property type="entry name" value="K_chnl_dom"/>
</dbReference>
<evidence type="ECO:0000259" key="2">
    <source>
        <dbReference type="Pfam" id="PF07885"/>
    </source>
</evidence>
<feature type="transmembrane region" description="Helical" evidence="1">
    <location>
        <begin position="106"/>
        <end position="126"/>
    </location>
</feature>
<feature type="transmembrane region" description="Helical" evidence="1">
    <location>
        <begin position="197"/>
        <end position="217"/>
    </location>
</feature>
<feature type="non-terminal residue" evidence="3">
    <location>
        <position position="1"/>
    </location>
</feature>
<reference evidence="3" key="1">
    <citation type="journal article" date="2014" name="Front. Microbiol.">
        <title>High frequency of phylogenetically diverse reductive dehalogenase-homologous genes in deep subseafloor sedimentary metagenomes.</title>
        <authorList>
            <person name="Kawai M."/>
            <person name="Futagami T."/>
            <person name="Toyoda A."/>
            <person name="Takaki Y."/>
            <person name="Nishi S."/>
            <person name="Hori S."/>
            <person name="Arai W."/>
            <person name="Tsubouchi T."/>
            <person name="Morono Y."/>
            <person name="Uchiyama I."/>
            <person name="Ito T."/>
            <person name="Fujiyama A."/>
            <person name="Inagaki F."/>
            <person name="Takami H."/>
        </authorList>
    </citation>
    <scope>NUCLEOTIDE SEQUENCE</scope>
    <source>
        <strain evidence="3">Expedition CK06-06</strain>
    </source>
</reference>
<dbReference type="SUPFAM" id="SSF81324">
    <property type="entry name" value="Voltage-gated potassium channels"/>
    <property type="match status" value="1"/>
</dbReference>
<keyword evidence="1" id="KW-0812">Transmembrane</keyword>
<evidence type="ECO:0000313" key="3">
    <source>
        <dbReference type="EMBL" id="GAJ13419.1"/>
    </source>
</evidence>
<feature type="transmembrane region" description="Helical" evidence="1">
    <location>
        <begin position="168"/>
        <end position="185"/>
    </location>
</feature>
<comment type="caution">
    <text evidence="3">The sequence shown here is derived from an EMBL/GenBank/DDBJ whole genome shotgun (WGS) entry which is preliminary data.</text>
</comment>
<protein>
    <recommendedName>
        <fullName evidence="2">Potassium channel domain-containing protein</fullName>
    </recommendedName>
</protein>
<keyword evidence="1" id="KW-1133">Transmembrane helix</keyword>
<dbReference type="Gene3D" id="1.10.287.70">
    <property type="match status" value="1"/>
</dbReference>
<proteinExistence type="predicted"/>
<keyword evidence="1" id="KW-0472">Membrane</keyword>
<dbReference type="AlphaFoldDB" id="X1U7E6"/>